<evidence type="ECO:0000256" key="6">
    <source>
        <dbReference type="SAM" id="Phobius"/>
    </source>
</evidence>
<sequence length="228" mass="24842">MVDYPSTAKFLTPEERSFIIEKRGHDDDAQDEEQDMSQQVWAAFTDRQVWALAIVQSSISIPGYAISYFLPSIIFGFGYSVPVTQLLTVPAYFVSAVTVLVFGYFSDKLKFRSPFVFAGLSVSMLGYIITITDAPSGVKFFGAYLCIIGTFACGPGGICWLANNLQGKYKRAVGIALQISVSTLGGLIGSNIFRAQDAPRYLLGHDLAIMFIGIGLVTLVITVLVYNA</sequence>
<keyword evidence="8" id="KW-1185">Reference proteome</keyword>
<dbReference type="GO" id="GO:0016020">
    <property type="term" value="C:membrane"/>
    <property type="evidence" value="ECO:0007669"/>
    <property type="project" value="UniProtKB-SubCell"/>
</dbReference>
<comment type="subcellular location">
    <subcellularLocation>
        <location evidence="1">Membrane</location>
        <topology evidence="1">Multi-pass membrane protein</topology>
    </subcellularLocation>
</comment>
<feature type="transmembrane region" description="Helical" evidence="6">
    <location>
        <begin position="141"/>
        <end position="163"/>
    </location>
</feature>
<evidence type="ECO:0008006" key="9">
    <source>
        <dbReference type="Google" id="ProtNLM"/>
    </source>
</evidence>
<organism evidence="7 8">
    <name type="scientific">Paxillus involutus ATCC 200175</name>
    <dbReference type="NCBI Taxonomy" id="664439"/>
    <lineage>
        <taxon>Eukaryota</taxon>
        <taxon>Fungi</taxon>
        <taxon>Dikarya</taxon>
        <taxon>Basidiomycota</taxon>
        <taxon>Agaricomycotina</taxon>
        <taxon>Agaricomycetes</taxon>
        <taxon>Agaricomycetidae</taxon>
        <taxon>Boletales</taxon>
        <taxon>Paxilineae</taxon>
        <taxon>Paxillaceae</taxon>
        <taxon>Paxillus</taxon>
    </lineage>
</organism>
<keyword evidence="4 6" id="KW-1133">Transmembrane helix</keyword>
<dbReference type="FunFam" id="1.20.1250.20:FF:000013">
    <property type="entry name" value="MFS general substrate transporter"/>
    <property type="match status" value="1"/>
</dbReference>
<feature type="transmembrane region" description="Helical" evidence="6">
    <location>
        <begin position="207"/>
        <end position="226"/>
    </location>
</feature>
<dbReference type="AlphaFoldDB" id="A0A0C9SPE8"/>
<protein>
    <recommendedName>
        <fullName evidence="9">Major facilitator superfamily (MFS) profile domain-containing protein</fullName>
    </recommendedName>
</protein>
<gene>
    <name evidence="7" type="ORF">PAXINDRAFT_17974</name>
</gene>
<feature type="transmembrane region" description="Helical" evidence="6">
    <location>
        <begin position="61"/>
        <end position="81"/>
    </location>
</feature>
<feature type="transmembrane region" description="Helical" evidence="6">
    <location>
        <begin position="175"/>
        <end position="195"/>
    </location>
</feature>
<evidence type="ECO:0000256" key="1">
    <source>
        <dbReference type="ARBA" id="ARBA00004141"/>
    </source>
</evidence>
<evidence type="ECO:0000256" key="2">
    <source>
        <dbReference type="ARBA" id="ARBA00022448"/>
    </source>
</evidence>
<feature type="transmembrane region" description="Helical" evidence="6">
    <location>
        <begin position="112"/>
        <end position="129"/>
    </location>
</feature>
<dbReference type="GO" id="GO:0022857">
    <property type="term" value="F:transmembrane transporter activity"/>
    <property type="evidence" value="ECO:0007669"/>
    <property type="project" value="TreeGrafter"/>
</dbReference>
<reference evidence="8" key="2">
    <citation type="submission" date="2015-01" db="EMBL/GenBank/DDBJ databases">
        <title>Evolutionary Origins and Diversification of the Mycorrhizal Mutualists.</title>
        <authorList>
            <consortium name="DOE Joint Genome Institute"/>
            <consortium name="Mycorrhizal Genomics Consortium"/>
            <person name="Kohler A."/>
            <person name="Kuo A."/>
            <person name="Nagy L.G."/>
            <person name="Floudas D."/>
            <person name="Copeland A."/>
            <person name="Barry K.W."/>
            <person name="Cichocki N."/>
            <person name="Veneault-Fourrey C."/>
            <person name="LaButti K."/>
            <person name="Lindquist E.A."/>
            <person name="Lipzen A."/>
            <person name="Lundell T."/>
            <person name="Morin E."/>
            <person name="Murat C."/>
            <person name="Riley R."/>
            <person name="Ohm R."/>
            <person name="Sun H."/>
            <person name="Tunlid A."/>
            <person name="Henrissat B."/>
            <person name="Grigoriev I.V."/>
            <person name="Hibbett D.S."/>
            <person name="Martin F."/>
        </authorList>
    </citation>
    <scope>NUCLEOTIDE SEQUENCE [LARGE SCALE GENOMIC DNA]</scope>
    <source>
        <strain evidence="8">ATCC 200175</strain>
    </source>
</reference>
<evidence type="ECO:0000313" key="7">
    <source>
        <dbReference type="EMBL" id="KIJ08924.1"/>
    </source>
</evidence>
<reference evidence="7 8" key="1">
    <citation type="submission" date="2014-06" db="EMBL/GenBank/DDBJ databases">
        <authorList>
            <consortium name="DOE Joint Genome Institute"/>
            <person name="Kuo A."/>
            <person name="Kohler A."/>
            <person name="Nagy L.G."/>
            <person name="Floudas D."/>
            <person name="Copeland A."/>
            <person name="Barry K.W."/>
            <person name="Cichocki N."/>
            <person name="Veneault-Fourrey C."/>
            <person name="LaButti K."/>
            <person name="Lindquist E.A."/>
            <person name="Lipzen A."/>
            <person name="Lundell T."/>
            <person name="Morin E."/>
            <person name="Murat C."/>
            <person name="Sun H."/>
            <person name="Tunlid A."/>
            <person name="Henrissat B."/>
            <person name="Grigoriev I.V."/>
            <person name="Hibbett D.S."/>
            <person name="Martin F."/>
            <person name="Nordberg H.P."/>
            <person name="Cantor M.N."/>
            <person name="Hua S.X."/>
        </authorList>
    </citation>
    <scope>NUCLEOTIDE SEQUENCE [LARGE SCALE GENOMIC DNA]</scope>
    <source>
        <strain evidence="7 8">ATCC 200175</strain>
    </source>
</reference>
<evidence type="ECO:0000313" key="8">
    <source>
        <dbReference type="Proteomes" id="UP000053647"/>
    </source>
</evidence>
<keyword evidence="5 6" id="KW-0472">Membrane</keyword>
<dbReference type="PANTHER" id="PTHR43791:SF18">
    <property type="entry name" value="NICOTINIC ACID TRANSPORTER TNA1, PUTATIVE (AFU_ORTHOLOGUE AFUA_3G03820)-RELATED"/>
    <property type="match status" value="1"/>
</dbReference>
<evidence type="ECO:0000256" key="5">
    <source>
        <dbReference type="ARBA" id="ARBA00023136"/>
    </source>
</evidence>
<name>A0A0C9SPE8_PAXIN</name>
<accession>A0A0C9SPE8</accession>
<evidence type="ECO:0000256" key="4">
    <source>
        <dbReference type="ARBA" id="ARBA00022989"/>
    </source>
</evidence>
<dbReference type="Gene3D" id="1.20.1250.20">
    <property type="entry name" value="MFS general substrate transporter like domains"/>
    <property type="match status" value="1"/>
</dbReference>
<dbReference type="PANTHER" id="PTHR43791">
    <property type="entry name" value="PERMEASE-RELATED"/>
    <property type="match status" value="1"/>
</dbReference>
<proteinExistence type="predicted"/>
<dbReference type="SUPFAM" id="SSF103473">
    <property type="entry name" value="MFS general substrate transporter"/>
    <property type="match status" value="1"/>
</dbReference>
<dbReference type="EMBL" id="KN819534">
    <property type="protein sequence ID" value="KIJ08924.1"/>
    <property type="molecule type" value="Genomic_DNA"/>
</dbReference>
<dbReference type="HOGENOM" id="CLU_001265_0_3_1"/>
<dbReference type="Proteomes" id="UP000053647">
    <property type="component" value="Unassembled WGS sequence"/>
</dbReference>
<keyword evidence="2" id="KW-0813">Transport</keyword>
<feature type="transmembrane region" description="Helical" evidence="6">
    <location>
        <begin position="87"/>
        <end position="105"/>
    </location>
</feature>
<dbReference type="OrthoDB" id="2985014at2759"/>
<dbReference type="InterPro" id="IPR036259">
    <property type="entry name" value="MFS_trans_sf"/>
</dbReference>
<keyword evidence="3 6" id="KW-0812">Transmembrane</keyword>
<evidence type="ECO:0000256" key="3">
    <source>
        <dbReference type="ARBA" id="ARBA00022692"/>
    </source>
</evidence>